<feature type="compositionally biased region" description="Basic and acidic residues" evidence="1">
    <location>
        <begin position="108"/>
        <end position="123"/>
    </location>
</feature>
<name>J4KLE0_BEAB2</name>
<feature type="region of interest" description="Disordered" evidence="1">
    <location>
        <begin position="108"/>
        <end position="164"/>
    </location>
</feature>
<gene>
    <name evidence="2" type="ORF">BBA_08963</name>
</gene>
<dbReference type="Proteomes" id="UP000002762">
    <property type="component" value="Unassembled WGS sequence"/>
</dbReference>
<accession>J4KLE0</accession>
<dbReference type="HOGENOM" id="CLU_1618708_0_0_1"/>
<dbReference type="AlphaFoldDB" id="J4KLE0"/>
<reference evidence="2 3" key="1">
    <citation type="journal article" date="2012" name="Sci. Rep.">
        <title>Genomic perspectives on the evolution of fungal entomopathogenicity in Beauveria bassiana.</title>
        <authorList>
            <person name="Xiao G."/>
            <person name="Ying S.H."/>
            <person name="Zheng P."/>
            <person name="Wang Z.L."/>
            <person name="Zhang S."/>
            <person name="Xie X.Q."/>
            <person name="Shang Y."/>
            <person name="St Leger R.J."/>
            <person name="Zhao G.P."/>
            <person name="Wang C."/>
            <person name="Feng M.G."/>
        </authorList>
    </citation>
    <scope>NUCLEOTIDE SEQUENCE [LARGE SCALE GENOMIC DNA]</scope>
    <source>
        <strain evidence="2 3">ARSEF 2860</strain>
    </source>
</reference>
<sequence>MAVVKPASHWRGLASDCEGEDEVLSAQNRELPAAICLQERQQSNTVNFGQKTALEGCDSCLWMASMFREAEDAVGSSRNYGGGGERSVRGFRRFVAESQGTIKDVSAAKEAMKGGGKKEKVEGRGQAGDAGRREYFIAGAQSGEAPAGAGRVPPNPEGKAATLR</sequence>
<dbReference type="RefSeq" id="XP_008602282.1">
    <property type="nucleotide sequence ID" value="XM_008604060.1"/>
</dbReference>
<keyword evidence="3" id="KW-1185">Reference proteome</keyword>
<organism evidence="2 3">
    <name type="scientific">Beauveria bassiana (strain ARSEF 2860)</name>
    <name type="common">White muscardine disease fungus</name>
    <name type="synonym">Tritirachium shiotae</name>
    <dbReference type="NCBI Taxonomy" id="655819"/>
    <lineage>
        <taxon>Eukaryota</taxon>
        <taxon>Fungi</taxon>
        <taxon>Dikarya</taxon>
        <taxon>Ascomycota</taxon>
        <taxon>Pezizomycotina</taxon>
        <taxon>Sordariomycetes</taxon>
        <taxon>Hypocreomycetidae</taxon>
        <taxon>Hypocreales</taxon>
        <taxon>Cordycipitaceae</taxon>
        <taxon>Beauveria</taxon>
    </lineage>
</organism>
<evidence type="ECO:0000313" key="3">
    <source>
        <dbReference type="Proteomes" id="UP000002762"/>
    </source>
</evidence>
<protein>
    <submittedName>
        <fullName evidence="2">Uncharacterized protein</fullName>
    </submittedName>
</protein>
<proteinExistence type="predicted"/>
<dbReference type="GeneID" id="19891975"/>
<dbReference type="EMBL" id="JH725192">
    <property type="protein sequence ID" value="EJP62039.1"/>
    <property type="molecule type" value="Genomic_DNA"/>
</dbReference>
<evidence type="ECO:0000313" key="2">
    <source>
        <dbReference type="EMBL" id="EJP62039.1"/>
    </source>
</evidence>
<dbReference type="InParanoid" id="J4KLE0"/>
<evidence type="ECO:0000256" key="1">
    <source>
        <dbReference type="SAM" id="MobiDB-lite"/>
    </source>
</evidence>